<feature type="region of interest" description="Disordered" evidence="1">
    <location>
        <begin position="77"/>
        <end position="113"/>
    </location>
</feature>
<evidence type="ECO:0000256" key="2">
    <source>
        <dbReference type="SAM" id="SignalP"/>
    </source>
</evidence>
<protein>
    <submittedName>
        <fullName evidence="3">Putative secreted protein</fullName>
    </submittedName>
</protein>
<feature type="compositionally biased region" description="Basic and acidic residues" evidence="1">
    <location>
        <begin position="77"/>
        <end position="88"/>
    </location>
</feature>
<feature type="compositionally biased region" description="Polar residues" evidence="1">
    <location>
        <begin position="90"/>
        <end position="101"/>
    </location>
</feature>
<name>A0A1L8EA97_HAEIR</name>
<feature type="signal peptide" evidence="2">
    <location>
        <begin position="1"/>
        <end position="22"/>
    </location>
</feature>
<dbReference type="AlphaFoldDB" id="A0A1L8EA97"/>
<organism evidence="3">
    <name type="scientific">Haematobia irritans</name>
    <name type="common">Horn fly</name>
    <name type="synonym">Conops irritans</name>
    <dbReference type="NCBI Taxonomy" id="7368"/>
    <lineage>
        <taxon>Eukaryota</taxon>
        <taxon>Metazoa</taxon>
        <taxon>Ecdysozoa</taxon>
        <taxon>Arthropoda</taxon>
        <taxon>Hexapoda</taxon>
        <taxon>Insecta</taxon>
        <taxon>Pterygota</taxon>
        <taxon>Neoptera</taxon>
        <taxon>Endopterygota</taxon>
        <taxon>Diptera</taxon>
        <taxon>Brachycera</taxon>
        <taxon>Muscomorpha</taxon>
        <taxon>Muscoidea</taxon>
        <taxon>Muscidae</taxon>
        <taxon>Haematobia</taxon>
    </lineage>
</organism>
<keyword evidence="2" id="KW-0732">Signal</keyword>
<reference evidence="3" key="1">
    <citation type="submission" date="2017-01" db="EMBL/GenBank/DDBJ databases">
        <title>An insight into the sialome and mialome of the horn fly, Haematobia irritans.</title>
        <authorList>
            <person name="Breijo M."/>
            <person name="Boiani M."/>
            <person name="Ures X."/>
            <person name="Rocha S."/>
            <person name="Sequeira M."/>
            <person name="Ribeiro J.M."/>
        </authorList>
    </citation>
    <scope>NUCLEOTIDE SEQUENCE</scope>
</reference>
<sequence length="113" mass="12192">MKFVLLWTFLALIVLSTTTTKAEDEPKKECGDPEKDGQVTAWFKNAGCTLKPYADTVATKAKEFGSTVAKTYNDVKHSLTDSDEKPAEDQPSTPVTVTSTEKVPLAPIPGTTA</sequence>
<feature type="chain" id="PRO_5012205570" evidence="2">
    <location>
        <begin position="23"/>
        <end position="113"/>
    </location>
</feature>
<evidence type="ECO:0000256" key="1">
    <source>
        <dbReference type="SAM" id="MobiDB-lite"/>
    </source>
</evidence>
<dbReference type="EMBL" id="GFDG01003263">
    <property type="protein sequence ID" value="JAV15536.1"/>
    <property type="molecule type" value="Transcribed_RNA"/>
</dbReference>
<accession>A0A1L8EA97</accession>
<proteinExistence type="predicted"/>
<evidence type="ECO:0000313" key="3">
    <source>
        <dbReference type="EMBL" id="JAV15536.1"/>
    </source>
</evidence>